<evidence type="ECO:0000313" key="1">
    <source>
        <dbReference type="EMBL" id="KAK5772755.1"/>
    </source>
</evidence>
<sequence length="124" mass="14381">MKYDRSRGMQEHIIEKTNIASRLKTLGMMVDDSFLVQFILNSLPPNYGSFQINYNTIKNKWDVNELAIKFIQEEIILKIQRSVSINLVGQRVGKGLKVQTNKFKGKQITSINIYNGKKKKDQME</sequence>
<keyword evidence="2" id="KW-1185">Reference proteome</keyword>
<dbReference type="Proteomes" id="UP001358586">
    <property type="component" value="Chromosome 13"/>
</dbReference>
<name>A0ABR0MI48_GOSAR</name>
<reference evidence="1 2" key="1">
    <citation type="submission" date="2023-03" db="EMBL/GenBank/DDBJ databases">
        <title>WGS of Gossypium arboreum.</title>
        <authorList>
            <person name="Yu D."/>
        </authorList>
    </citation>
    <scope>NUCLEOTIDE SEQUENCE [LARGE SCALE GENOMIC DNA]</scope>
    <source>
        <tissue evidence="1">Leaf</tissue>
    </source>
</reference>
<proteinExistence type="predicted"/>
<accession>A0ABR0MI48</accession>
<dbReference type="Pfam" id="PF14223">
    <property type="entry name" value="Retrotran_gag_2"/>
    <property type="match status" value="1"/>
</dbReference>
<comment type="caution">
    <text evidence="1">The sequence shown here is derived from an EMBL/GenBank/DDBJ whole genome shotgun (WGS) entry which is preliminary data.</text>
</comment>
<organism evidence="1 2">
    <name type="scientific">Gossypium arboreum</name>
    <name type="common">Tree cotton</name>
    <name type="synonym">Gossypium nanking</name>
    <dbReference type="NCBI Taxonomy" id="29729"/>
    <lineage>
        <taxon>Eukaryota</taxon>
        <taxon>Viridiplantae</taxon>
        <taxon>Streptophyta</taxon>
        <taxon>Embryophyta</taxon>
        <taxon>Tracheophyta</taxon>
        <taxon>Spermatophyta</taxon>
        <taxon>Magnoliopsida</taxon>
        <taxon>eudicotyledons</taxon>
        <taxon>Gunneridae</taxon>
        <taxon>Pentapetalae</taxon>
        <taxon>rosids</taxon>
        <taxon>malvids</taxon>
        <taxon>Malvales</taxon>
        <taxon>Malvaceae</taxon>
        <taxon>Malvoideae</taxon>
        <taxon>Gossypium</taxon>
    </lineage>
</organism>
<dbReference type="EMBL" id="JARKNE010000013">
    <property type="protein sequence ID" value="KAK5772755.1"/>
    <property type="molecule type" value="Genomic_DNA"/>
</dbReference>
<evidence type="ECO:0000313" key="2">
    <source>
        <dbReference type="Proteomes" id="UP001358586"/>
    </source>
</evidence>
<gene>
    <name evidence="1" type="ORF">PVK06_049049</name>
</gene>
<protein>
    <submittedName>
        <fullName evidence="1">Uncharacterized protein</fullName>
    </submittedName>
</protein>